<protein>
    <recommendedName>
        <fullName evidence="1">Nudix hydrolase domain-containing protein</fullName>
    </recommendedName>
</protein>
<dbReference type="Gene3D" id="3.90.79.10">
    <property type="entry name" value="Nucleoside Triphosphate Pyrophosphohydrolase"/>
    <property type="match status" value="1"/>
</dbReference>
<gene>
    <name evidence="2" type="ORF">S06H3_22021</name>
</gene>
<dbReference type="SUPFAM" id="SSF55811">
    <property type="entry name" value="Nudix"/>
    <property type="match status" value="1"/>
</dbReference>
<dbReference type="InterPro" id="IPR000086">
    <property type="entry name" value="NUDIX_hydrolase_dom"/>
</dbReference>
<accession>X1M826</accession>
<dbReference type="InterPro" id="IPR015797">
    <property type="entry name" value="NUDIX_hydrolase-like_dom_sf"/>
</dbReference>
<sequence length="111" mass="12710">GELELGETIKQGIRREVKEETQLEIDLVRPLTPFDRIVRSNDSVSLHIIYIDYLARVTGGELKVGSDVGEAMWVEKERIPEIWEELHDDTKTLLQIAQMIDDPLPRKGDSL</sequence>
<dbReference type="PANTHER" id="PTHR43736">
    <property type="entry name" value="ADP-RIBOSE PYROPHOSPHATASE"/>
    <property type="match status" value="1"/>
</dbReference>
<feature type="domain" description="Nudix hydrolase" evidence="1">
    <location>
        <begin position="1"/>
        <end position="97"/>
    </location>
</feature>
<dbReference type="PROSITE" id="PS51462">
    <property type="entry name" value="NUDIX"/>
    <property type="match status" value="1"/>
</dbReference>
<evidence type="ECO:0000259" key="1">
    <source>
        <dbReference type="PROSITE" id="PS51462"/>
    </source>
</evidence>
<evidence type="ECO:0000313" key="2">
    <source>
        <dbReference type="EMBL" id="GAI10855.1"/>
    </source>
</evidence>
<reference evidence="2" key="1">
    <citation type="journal article" date="2014" name="Front. Microbiol.">
        <title>High frequency of phylogenetically diverse reductive dehalogenase-homologous genes in deep subseafloor sedimentary metagenomes.</title>
        <authorList>
            <person name="Kawai M."/>
            <person name="Futagami T."/>
            <person name="Toyoda A."/>
            <person name="Takaki Y."/>
            <person name="Nishi S."/>
            <person name="Hori S."/>
            <person name="Arai W."/>
            <person name="Tsubouchi T."/>
            <person name="Morono Y."/>
            <person name="Uchiyama I."/>
            <person name="Ito T."/>
            <person name="Fujiyama A."/>
            <person name="Inagaki F."/>
            <person name="Takami H."/>
        </authorList>
    </citation>
    <scope>NUCLEOTIDE SEQUENCE</scope>
    <source>
        <strain evidence="2">Expedition CK06-06</strain>
    </source>
</reference>
<comment type="caution">
    <text evidence="2">The sequence shown here is derived from an EMBL/GenBank/DDBJ whole genome shotgun (WGS) entry which is preliminary data.</text>
</comment>
<dbReference type="PANTHER" id="PTHR43736:SF1">
    <property type="entry name" value="DIHYDRONEOPTERIN TRIPHOSPHATE DIPHOSPHATASE"/>
    <property type="match status" value="1"/>
</dbReference>
<dbReference type="EMBL" id="BARV01011677">
    <property type="protein sequence ID" value="GAI10855.1"/>
    <property type="molecule type" value="Genomic_DNA"/>
</dbReference>
<feature type="non-terminal residue" evidence="2">
    <location>
        <position position="1"/>
    </location>
</feature>
<dbReference type="Pfam" id="PF00293">
    <property type="entry name" value="NUDIX"/>
    <property type="match status" value="1"/>
</dbReference>
<dbReference type="AlphaFoldDB" id="X1M826"/>
<proteinExistence type="predicted"/>
<name>X1M826_9ZZZZ</name>
<organism evidence="2">
    <name type="scientific">marine sediment metagenome</name>
    <dbReference type="NCBI Taxonomy" id="412755"/>
    <lineage>
        <taxon>unclassified sequences</taxon>
        <taxon>metagenomes</taxon>
        <taxon>ecological metagenomes</taxon>
    </lineage>
</organism>